<dbReference type="RefSeq" id="WP_314003755.1">
    <property type="nucleotide sequence ID" value="NZ_JASJOT010000036.1"/>
</dbReference>
<dbReference type="Proteomes" id="UP001228581">
    <property type="component" value="Unassembled WGS sequence"/>
</dbReference>
<comment type="caution">
    <text evidence="1">The sequence shown here is derived from an EMBL/GenBank/DDBJ whole genome shotgun (WGS) entry which is preliminary data.</text>
</comment>
<proteinExistence type="predicted"/>
<protein>
    <submittedName>
        <fullName evidence="1">Uncharacterized protein</fullName>
    </submittedName>
</protein>
<accession>A0ABT7CWF8</accession>
<sequence>MKIHILTRELIDIYNDIINIRSLNELADIFSIQAQCIADDPMKFTLEWPGSYTGSITQQC</sequence>
<evidence type="ECO:0000313" key="2">
    <source>
        <dbReference type="Proteomes" id="UP001228581"/>
    </source>
</evidence>
<organism evidence="1 2">
    <name type="scientific">Xanthocytophaga flava</name>
    <dbReference type="NCBI Taxonomy" id="3048013"/>
    <lineage>
        <taxon>Bacteria</taxon>
        <taxon>Pseudomonadati</taxon>
        <taxon>Bacteroidota</taxon>
        <taxon>Cytophagia</taxon>
        <taxon>Cytophagales</taxon>
        <taxon>Rhodocytophagaceae</taxon>
        <taxon>Xanthocytophaga</taxon>
    </lineage>
</organism>
<dbReference type="EMBL" id="JASJOT010000036">
    <property type="protein sequence ID" value="MDJ1497856.1"/>
    <property type="molecule type" value="Genomic_DNA"/>
</dbReference>
<evidence type="ECO:0000313" key="1">
    <source>
        <dbReference type="EMBL" id="MDJ1497856.1"/>
    </source>
</evidence>
<keyword evidence="2" id="KW-1185">Reference proteome</keyword>
<reference evidence="1 2" key="1">
    <citation type="submission" date="2023-05" db="EMBL/GenBank/DDBJ databases">
        <authorList>
            <person name="Zhang X."/>
        </authorList>
    </citation>
    <scope>NUCLEOTIDE SEQUENCE [LARGE SCALE GENOMIC DNA]</scope>
    <source>
        <strain evidence="1 2">DM2B3-1</strain>
    </source>
</reference>
<name>A0ABT7CWF8_9BACT</name>
<gene>
    <name evidence="1" type="ORF">QNI19_33255</name>
</gene>